<feature type="transmembrane region" description="Helical" evidence="1">
    <location>
        <begin position="31"/>
        <end position="49"/>
    </location>
</feature>
<dbReference type="RefSeq" id="WP_174400356.1">
    <property type="nucleotide sequence ID" value="NZ_VBSB01000017.1"/>
</dbReference>
<keyword evidence="3" id="KW-1185">Reference proteome</keyword>
<evidence type="ECO:0000256" key="1">
    <source>
        <dbReference type="SAM" id="Phobius"/>
    </source>
</evidence>
<keyword evidence="1" id="KW-1133">Transmembrane helix</keyword>
<keyword evidence="1" id="KW-0812">Transmembrane</keyword>
<reference evidence="2 3" key="1">
    <citation type="submission" date="2019-05" db="EMBL/GenBank/DDBJ databases">
        <title>Mycolicibacterium sphagni ENV482 genome assembly.</title>
        <authorList>
            <person name="Chen W."/>
            <person name="Faulkner N.W."/>
            <person name="Hyman M.R."/>
        </authorList>
    </citation>
    <scope>NUCLEOTIDE SEQUENCE [LARGE SCALE GENOMIC DNA]</scope>
    <source>
        <strain evidence="2 3">ENV482</strain>
    </source>
</reference>
<feature type="transmembrane region" description="Helical" evidence="1">
    <location>
        <begin position="61"/>
        <end position="78"/>
    </location>
</feature>
<dbReference type="EMBL" id="VBSB01000017">
    <property type="protein sequence ID" value="NTY62639.1"/>
    <property type="molecule type" value="Genomic_DNA"/>
</dbReference>
<proteinExistence type="predicted"/>
<accession>A0ABX2K3I3</accession>
<gene>
    <name evidence="2" type="ORF">FEG63_24190</name>
</gene>
<evidence type="ECO:0000313" key="3">
    <source>
        <dbReference type="Proteomes" id="UP000708347"/>
    </source>
</evidence>
<keyword evidence="1" id="KW-0472">Membrane</keyword>
<name>A0ABX2K3I3_9MYCO</name>
<comment type="caution">
    <text evidence="2">The sequence shown here is derived from an EMBL/GenBank/DDBJ whole genome shotgun (WGS) entry which is preliminary data.</text>
</comment>
<evidence type="ECO:0000313" key="2">
    <source>
        <dbReference type="EMBL" id="NTY62639.1"/>
    </source>
</evidence>
<sequence length="106" mass="11585">MSNPQNICSTTEPIHDGDTVFSLPNSAPARAVYYLLLAAFFAWQMWNMATGAGGDDQLPGFLRFFVAIVCAAVAKRLVGDALAQWRIYRSRGVGPAMEYIDPTPSE</sequence>
<organism evidence="2 3">
    <name type="scientific">Mycolicibacterium sphagni</name>
    <dbReference type="NCBI Taxonomy" id="1786"/>
    <lineage>
        <taxon>Bacteria</taxon>
        <taxon>Bacillati</taxon>
        <taxon>Actinomycetota</taxon>
        <taxon>Actinomycetes</taxon>
        <taxon>Mycobacteriales</taxon>
        <taxon>Mycobacteriaceae</taxon>
        <taxon>Mycolicibacterium</taxon>
    </lineage>
</organism>
<protein>
    <recommendedName>
        <fullName evidence="4">DUF4389 domain-containing protein</fullName>
    </recommendedName>
</protein>
<dbReference type="Proteomes" id="UP000708347">
    <property type="component" value="Unassembled WGS sequence"/>
</dbReference>
<evidence type="ECO:0008006" key="4">
    <source>
        <dbReference type="Google" id="ProtNLM"/>
    </source>
</evidence>